<dbReference type="GO" id="GO:0005737">
    <property type="term" value="C:cytoplasm"/>
    <property type="evidence" value="ECO:0007669"/>
    <property type="project" value="UniProtKB-SubCell"/>
</dbReference>
<dbReference type="InterPro" id="IPR019369">
    <property type="entry name" value="Efm5/EEF1AKMT1"/>
</dbReference>
<evidence type="ECO:0000256" key="2">
    <source>
        <dbReference type="ARBA" id="ARBA00022490"/>
    </source>
</evidence>
<dbReference type="GO" id="GO:0003676">
    <property type="term" value="F:nucleic acid binding"/>
    <property type="evidence" value="ECO:0007669"/>
    <property type="project" value="InterPro"/>
</dbReference>
<dbReference type="InterPro" id="IPR002052">
    <property type="entry name" value="DNA_methylase_N6_adenine_CS"/>
</dbReference>
<accession>A0A8S1K408</accession>
<evidence type="ECO:0008006" key="7">
    <source>
        <dbReference type="Google" id="ProtNLM"/>
    </source>
</evidence>
<reference evidence="5" key="1">
    <citation type="submission" date="2021-01" db="EMBL/GenBank/DDBJ databases">
        <authorList>
            <consortium name="Genoscope - CEA"/>
            <person name="William W."/>
        </authorList>
    </citation>
    <scope>NUCLEOTIDE SEQUENCE</scope>
</reference>
<evidence type="ECO:0000313" key="5">
    <source>
        <dbReference type="EMBL" id="CAD8049143.1"/>
    </source>
</evidence>
<keyword evidence="4" id="KW-0808">Transferase</keyword>
<dbReference type="OMA" id="FNKPLEG"/>
<comment type="subcellular location">
    <subcellularLocation>
        <location evidence="1">Cytoplasm</location>
    </subcellularLocation>
</comment>
<keyword evidence="2" id="KW-0963">Cytoplasm</keyword>
<protein>
    <recommendedName>
        <fullName evidence="7">N6-adenine methyltransferase</fullName>
    </recommendedName>
</protein>
<evidence type="ECO:0000256" key="3">
    <source>
        <dbReference type="ARBA" id="ARBA00022603"/>
    </source>
</evidence>
<keyword evidence="6" id="KW-1185">Reference proteome</keyword>
<comment type="caution">
    <text evidence="5">The sequence shown here is derived from an EMBL/GenBank/DDBJ whole genome shotgun (WGS) entry which is preliminary data.</text>
</comment>
<dbReference type="AlphaFoldDB" id="A0A8S1K408"/>
<dbReference type="GO" id="GO:0032259">
    <property type="term" value="P:methylation"/>
    <property type="evidence" value="ECO:0007669"/>
    <property type="project" value="UniProtKB-KW"/>
</dbReference>
<organism evidence="5 6">
    <name type="scientific">Paramecium primaurelia</name>
    <dbReference type="NCBI Taxonomy" id="5886"/>
    <lineage>
        <taxon>Eukaryota</taxon>
        <taxon>Sar</taxon>
        <taxon>Alveolata</taxon>
        <taxon>Ciliophora</taxon>
        <taxon>Intramacronucleata</taxon>
        <taxon>Oligohymenophorea</taxon>
        <taxon>Peniculida</taxon>
        <taxon>Parameciidae</taxon>
        <taxon>Paramecium</taxon>
    </lineage>
</organism>
<keyword evidence="3" id="KW-0489">Methyltransferase</keyword>
<dbReference type="GO" id="GO:0016279">
    <property type="term" value="F:protein-lysine N-methyltransferase activity"/>
    <property type="evidence" value="ECO:0007669"/>
    <property type="project" value="InterPro"/>
</dbReference>
<dbReference type="InterPro" id="IPR041370">
    <property type="entry name" value="Mlase_EEF1AKMT1/ZCCHC4"/>
</dbReference>
<dbReference type="PROSITE" id="PS00092">
    <property type="entry name" value="N6_MTASE"/>
    <property type="match status" value="1"/>
</dbReference>
<evidence type="ECO:0000256" key="1">
    <source>
        <dbReference type="ARBA" id="ARBA00004496"/>
    </source>
</evidence>
<sequence>MKKKNLFLAKKAEDSTLNQYWFSEQTIEFLVDHLESIYQNGQKLAFLSTPSIYCSLKNQEVKGNSSLFEFDLKLNKEKGFVFYDFNKPLEGLEQFKNTFDIILIDPPFITEEVWSKYAQTINYIKKEDAKILCCSIKENAKMLFELIKVVPQQYKPSIPHLIYQYDFYCNYEHEILKKVNEEIGF</sequence>
<dbReference type="Proteomes" id="UP000688137">
    <property type="component" value="Unassembled WGS sequence"/>
</dbReference>
<dbReference type="PANTHER" id="PTHR13200:SF1">
    <property type="entry name" value="NUCLEIC ACID BINDING PROTEIN"/>
    <property type="match status" value="1"/>
</dbReference>
<name>A0A8S1K408_PARPR</name>
<dbReference type="PANTHER" id="PTHR13200">
    <property type="entry name" value="EEF1A LYSINE METHYLTRANSFERASE 1"/>
    <property type="match status" value="1"/>
</dbReference>
<dbReference type="Pfam" id="PF10237">
    <property type="entry name" value="N6-adenineMlase"/>
    <property type="match status" value="1"/>
</dbReference>
<proteinExistence type="predicted"/>
<gene>
    <name evidence="5" type="ORF">PPRIM_AZ9-3.1.T0130256</name>
</gene>
<evidence type="ECO:0000256" key="4">
    <source>
        <dbReference type="ARBA" id="ARBA00022679"/>
    </source>
</evidence>
<evidence type="ECO:0000313" key="6">
    <source>
        <dbReference type="Proteomes" id="UP000688137"/>
    </source>
</evidence>
<dbReference type="EMBL" id="CAJJDM010000010">
    <property type="protein sequence ID" value="CAD8049143.1"/>
    <property type="molecule type" value="Genomic_DNA"/>
</dbReference>